<dbReference type="ESTHER" id="synsp-SYNW0105">
    <property type="family name" value="AlphaBeta_hydrolase"/>
</dbReference>
<feature type="domain" description="AB hydrolase-1" evidence="1">
    <location>
        <begin position="29"/>
        <end position="296"/>
    </location>
</feature>
<dbReference type="RefSeq" id="WP_011126983.1">
    <property type="nucleotide sequence ID" value="NC_005070.1"/>
</dbReference>
<reference evidence="2 3" key="1">
    <citation type="journal article" date="2003" name="Nature">
        <title>The genome of a motile marine Synechococcus.</title>
        <authorList>
            <person name="Palenik B."/>
            <person name="Brahamsha B."/>
            <person name="Larimer F."/>
            <person name="Land M."/>
            <person name="Hauser L."/>
            <person name="Chain P."/>
            <person name="Lamerdin J."/>
            <person name="Regala W."/>
            <person name="Allen E.A."/>
            <person name="McCarren J."/>
            <person name="Paulsen I."/>
            <person name="Dufresne A."/>
            <person name="Partensky F."/>
            <person name="Webb E."/>
            <person name="Waterbury J."/>
        </authorList>
    </citation>
    <scope>NUCLEOTIDE SEQUENCE [LARGE SCALE GENOMIC DNA]</scope>
    <source>
        <strain evidence="2 3">WH8102</strain>
    </source>
</reference>
<dbReference type="KEGG" id="syw:SYNW0105"/>
<gene>
    <name evidence="2" type="ordered locus">SYNW0105</name>
</gene>
<dbReference type="eggNOG" id="COG2267">
    <property type="taxonomic scope" value="Bacteria"/>
</dbReference>
<name>Q7U9Z7_PARMW</name>
<dbReference type="Pfam" id="PF12697">
    <property type="entry name" value="Abhydrolase_6"/>
    <property type="match status" value="1"/>
</dbReference>
<dbReference type="Gene3D" id="3.40.50.1820">
    <property type="entry name" value="alpha/beta hydrolase"/>
    <property type="match status" value="1"/>
</dbReference>
<dbReference type="EMBL" id="BX569689">
    <property type="protein sequence ID" value="CAE06620.1"/>
    <property type="molecule type" value="Genomic_DNA"/>
</dbReference>
<dbReference type="InterPro" id="IPR000073">
    <property type="entry name" value="AB_hydrolase_1"/>
</dbReference>
<proteinExistence type="predicted"/>
<dbReference type="STRING" id="84588.SYNW0105"/>
<keyword evidence="3" id="KW-1185">Reference proteome</keyword>
<dbReference type="HOGENOM" id="CLU_020336_13_4_3"/>
<dbReference type="Proteomes" id="UP000001422">
    <property type="component" value="Chromosome"/>
</dbReference>
<evidence type="ECO:0000313" key="2">
    <source>
        <dbReference type="EMBL" id="CAE06620.1"/>
    </source>
</evidence>
<dbReference type="SUPFAM" id="SSF53474">
    <property type="entry name" value="alpha/beta-Hydrolases"/>
    <property type="match status" value="1"/>
</dbReference>
<organism evidence="2 3">
    <name type="scientific">Parasynechococcus marenigrum (strain WH8102)</name>
    <dbReference type="NCBI Taxonomy" id="84588"/>
    <lineage>
        <taxon>Bacteria</taxon>
        <taxon>Bacillati</taxon>
        <taxon>Cyanobacteriota</taxon>
        <taxon>Cyanophyceae</taxon>
        <taxon>Synechococcales</taxon>
        <taxon>Prochlorococcaceae</taxon>
        <taxon>Parasynechococcus</taxon>
        <taxon>Parasynechococcus marenigrum</taxon>
    </lineage>
</organism>
<evidence type="ECO:0000259" key="1">
    <source>
        <dbReference type="Pfam" id="PF12697"/>
    </source>
</evidence>
<protein>
    <recommendedName>
        <fullName evidence="1">AB hydrolase-1 domain-containing protein</fullName>
    </recommendedName>
</protein>
<dbReference type="PANTHER" id="PTHR46438">
    <property type="entry name" value="ALPHA/BETA-HYDROLASES SUPERFAMILY PROTEIN"/>
    <property type="match status" value="1"/>
</dbReference>
<evidence type="ECO:0000313" key="3">
    <source>
        <dbReference type="Proteomes" id="UP000001422"/>
    </source>
</evidence>
<accession>Q7U9Z7</accession>
<dbReference type="AlphaFoldDB" id="Q7U9Z7"/>
<dbReference type="PANTHER" id="PTHR46438:SF12">
    <property type="entry name" value="ALPHA_BETA-HYDROLASES SUPERFAMILY PROTEIN"/>
    <property type="match status" value="1"/>
</dbReference>
<sequence length="311" mass="34579">MTEEHDRWRWNRHTIGWSLIGNTDAPLAVILIHGFGANTEHWRFNQPVLAKATATYAIDLLGFGRSDQPKAHLKDEVGESGSVQYGFDLWGRQVADFCREVVGRPVLLVGNSIGGVVALRAAQMLEETPGLSPCRSVVLIDCAQRLMDDKQLASQPAWMTWVRPLLKTMVRQRWLSTALFRNAARPGVIRSVLKQAYPSGANIDDALVNLLYQPTQRDGAAEAFRGFINLFDDHLAPQLMGNLTVPVDLIWGEKDPWEPLAEAMNWAETIPTVRSLQVITGAGHCPHDEAPETVNQQLLRRVQEHASAAPD</sequence>
<dbReference type="InterPro" id="IPR029058">
    <property type="entry name" value="AB_hydrolase_fold"/>
</dbReference>